<dbReference type="InParanoid" id="A0A067MKU9"/>
<evidence type="ECO:0000256" key="1">
    <source>
        <dbReference type="SAM" id="Phobius"/>
    </source>
</evidence>
<reference evidence="3" key="1">
    <citation type="journal article" date="2014" name="Proc. Natl. Acad. Sci. U.S.A.">
        <title>Extensive sampling of basidiomycete genomes demonstrates inadequacy of the white-rot/brown-rot paradigm for wood decay fungi.</title>
        <authorList>
            <person name="Riley R."/>
            <person name="Salamov A.A."/>
            <person name="Brown D.W."/>
            <person name="Nagy L.G."/>
            <person name="Floudas D."/>
            <person name="Held B.W."/>
            <person name="Levasseur A."/>
            <person name="Lombard V."/>
            <person name="Morin E."/>
            <person name="Otillar R."/>
            <person name="Lindquist E.A."/>
            <person name="Sun H."/>
            <person name="LaButti K.M."/>
            <person name="Schmutz J."/>
            <person name="Jabbour D."/>
            <person name="Luo H."/>
            <person name="Baker S.E."/>
            <person name="Pisabarro A.G."/>
            <person name="Walton J.D."/>
            <person name="Blanchette R.A."/>
            <person name="Henrissat B."/>
            <person name="Martin F."/>
            <person name="Cullen D."/>
            <person name="Hibbett D.S."/>
            <person name="Grigoriev I.V."/>
        </authorList>
    </citation>
    <scope>NUCLEOTIDE SEQUENCE [LARGE SCALE GENOMIC DNA]</scope>
    <source>
        <strain evidence="3">FD-172 SS1</strain>
    </source>
</reference>
<accession>A0A067MKU9</accession>
<keyword evidence="1" id="KW-0812">Transmembrane</keyword>
<evidence type="ECO:0000313" key="3">
    <source>
        <dbReference type="Proteomes" id="UP000027195"/>
    </source>
</evidence>
<dbReference type="Proteomes" id="UP000027195">
    <property type="component" value="Unassembled WGS sequence"/>
</dbReference>
<proteinExistence type="predicted"/>
<dbReference type="HOGENOM" id="CLU_1686280_0_0_1"/>
<organism evidence="2 3">
    <name type="scientific">Botryobasidium botryosum (strain FD-172 SS1)</name>
    <dbReference type="NCBI Taxonomy" id="930990"/>
    <lineage>
        <taxon>Eukaryota</taxon>
        <taxon>Fungi</taxon>
        <taxon>Dikarya</taxon>
        <taxon>Basidiomycota</taxon>
        <taxon>Agaricomycotina</taxon>
        <taxon>Agaricomycetes</taxon>
        <taxon>Cantharellales</taxon>
        <taxon>Botryobasidiaceae</taxon>
        <taxon>Botryobasidium</taxon>
    </lineage>
</organism>
<gene>
    <name evidence="2" type="ORF">BOTBODRAFT_417597</name>
</gene>
<protein>
    <submittedName>
        <fullName evidence="2">Uncharacterized protein</fullName>
    </submittedName>
</protein>
<evidence type="ECO:0000313" key="2">
    <source>
        <dbReference type="EMBL" id="KDQ12512.1"/>
    </source>
</evidence>
<name>A0A067MKU9_BOTB1</name>
<keyword evidence="1" id="KW-0472">Membrane</keyword>
<keyword evidence="1" id="KW-1133">Transmembrane helix</keyword>
<dbReference type="AlphaFoldDB" id="A0A067MKU9"/>
<feature type="transmembrane region" description="Helical" evidence="1">
    <location>
        <begin position="27"/>
        <end position="46"/>
    </location>
</feature>
<dbReference type="EMBL" id="KL198050">
    <property type="protein sequence ID" value="KDQ12512.1"/>
    <property type="molecule type" value="Genomic_DNA"/>
</dbReference>
<sequence>MVAYRQRICPTFDHARRTESPGHDSTLIAAMSMMYAALIQLLNIFADQDAMYERRLQIARECAYLAAEACHQDLDLLHTSIWLPWTSAYEVLLWESRRLNNLGTSSDASVIRMELEQLKDAFKAFAQHFFPLRKDWPFHAPGRFNIHTTTESARIT</sequence>
<keyword evidence="3" id="KW-1185">Reference proteome</keyword>